<sequence length="129" mass="14048">MAQISYGSPSPIVTPVALPPCDNTATPNRHHRDPQKAQPPAPLKPPPHLAVCFANPQFPVKPGHRRLPRPTSAHVADPHHSTDHRAATTIHVIFGYGSPNCKGEDLKLGRKPILKKALTNKFNDNNNSD</sequence>
<feature type="region of interest" description="Disordered" evidence="1">
    <location>
        <begin position="1"/>
        <end position="84"/>
    </location>
</feature>
<accession>A0A2Z7CET0</accession>
<proteinExistence type="predicted"/>
<organism evidence="2 3">
    <name type="scientific">Dorcoceras hygrometricum</name>
    <dbReference type="NCBI Taxonomy" id="472368"/>
    <lineage>
        <taxon>Eukaryota</taxon>
        <taxon>Viridiplantae</taxon>
        <taxon>Streptophyta</taxon>
        <taxon>Embryophyta</taxon>
        <taxon>Tracheophyta</taxon>
        <taxon>Spermatophyta</taxon>
        <taxon>Magnoliopsida</taxon>
        <taxon>eudicotyledons</taxon>
        <taxon>Gunneridae</taxon>
        <taxon>Pentapetalae</taxon>
        <taxon>asterids</taxon>
        <taxon>lamiids</taxon>
        <taxon>Lamiales</taxon>
        <taxon>Gesneriaceae</taxon>
        <taxon>Didymocarpoideae</taxon>
        <taxon>Trichosporeae</taxon>
        <taxon>Loxocarpinae</taxon>
        <taxon>Dorcoceras</taxon>
    </lineage>
</organism>
<dbReference type="AlphaFoldDB" id="A0A2Z7CET0"/>
<keyword evidence="3" id="KW-1185">Reference proteome</keyword>
<evidence type="ECO:0000256" key="1">
    <source>
        <dbReference type="SAM" id="MobiDB-lite"/>
    </source>
</evidence>
<name>A0A2Z7CET0_9LAMI</name>
<evidence type="ECO:0000313" key="2">
    <source>
        <dbReference type="EMBL" id="KZV45570.1"/>
    </source>
</evidence>
<gene>
    <name evidence="2" type="ORF">F511_27180</name>
</gene>
<evidence type="ECO:0000313" key="3">
    <source>
        <dbReference type="Proteomes" id="UP000250235"/>
    </source>
</evidence>
<dbReference type="Proteomes" id="UP000250235">
    <property type="component" value="Unassembled WGS sequence"/>
</dbReference>
<reference evidence="2 3" key="1">
    <citation type="journal article" date="2015" name="Proc. Natl. Acad. Sci. U.S.A.">
        <title>The resurrection genome of Boea hygrometrica: A blueprint for survival of dehydration.</title>
        <authorList>
            <person name="Xiao L."/>
            <person name="Yang G."/>
            <person name="Zhang L."/>
            <person name="Yang X."/>
            <person name="Zhao S."/>
            <person name="Ji Z."/>
            <person name="Zhou Q."/>
            <person name="Hu M."/>
            <person name="Wang Y."/>
            <person name="Chen M."/>
            <person name="Xu Y."/>
            <person name="Jin H."/>
            <person name="Xiao X."/>
            <person name="Hu G."/>
            <person name="Bao F."/>
            <person name="Hu Y."/>
            <person name="Wan P."/>
            <person name="Li L."/>
            <person name="Deng X."/>
            <person name="Kuang T."/>
            <person name="Xiang C."/>
            <person name="Zhu J.K."/>
            <person name="Oliver M.J."/>
            <person name="He Y."/>
        </authorList>
    </citation>
    <scope>NUCLEOTIDE SEQUENCE [LARGE SCALE GENOMIC DNA]</scope>
    <source>
        <strain evidence="3">cv. XS01</strain>
    </source>
</reference>
<dbReference type="EMBL" id="KQ996036">
    <property type="protein sequence ID" value="KZV45570.1"/>
    <property type="molecule type" value="Genomic_DNA"/>
</dbReference>
<feature type="compositionally biased region" description="Pro residues" evidence="1">
    <location>
        <begin position="37"/>
        <end position="48"/>
    </location>
</feature>
<protein>
    <submittedName>
        <fullName evidence="2">Cytochrome c oxidase assembly protein CtaG/Cox11</fullName>
    </submittedName>
</protein>